<sequence length="764" mass="82383">MFPLWHHHITLILVVTAFPETQLVGGHFQAQFRGSSHLKSIPPIWIHPTSVNRLEQYLCPTIRSLSPSLSFSRCARPSFVLVPSSVHSFNNQASRRSRLYRTLFGDGRLNRLMAASDGCSTRSAGIHMPEASKISNPIRTLPRRQLTLIGVTVCLNILLWSSIFVLITSFYVIASDPTDTTNIPTHVLTLLSSVGSIGYVVLHTVFSLKQRIWRHQKRHPSITKMTSYVAVRVAVSITILWLLTSGWNMITVARQPICLPARPGLEGWEAGGTCVVSRVAFAVTFIALRPFEAHVFKSAYLQSTEYDSSPALGRRSSASRSTSFGSGRYGYNHIPASIHRSSPSNVSNADVETLDLNSSTPPPSMIHAPAPIRSIGLGIFTSQAQPPPLPAAYVPSRKASPFENEPPIFQPSASYHHLPQPPRMTTLVTPSGFVPLSVPMQYPASAWRAVHPMYPSPLGQNTGSQAAAHSHTAPGRNFSYRSGYSRSSISLTRPHRLSTATPPGGSGTWSSRSCSSGPGDDGRSSPLSGGASRSTSGTRQASSDDIAYAILNGTAIPGLDVPRVPYVAEHSRSASAPDATCGAQEDGEAAGERKAKGWKPSTGGGRYKQSSSDQSRDTSASTDRSFYHSLFPRSSSADLFGRPTADSGLANVANGVNRDAEKESEIGLRIARTIKEMPFRKSRSATSLRPPQYPTAPSSSSAAAATAERQAPPPVISRMPQRPRIQKKTVDVWGGAAAVVDPDLHKMTTLDKLKNKPLPAVRGA</sequence>
<name>A0A6A5Y6H8_9PLEO</name>
<keyword evidence="5" id="KW-1185">Reference proteome</keyword>
<feature type="transmembrane region" description="Helical" evidence="2">
    <location>
        <begin position="229"/>
        <end position="250"/>
    </location>
</feature>
<feature type="compositionally biased region" description="Low complexity" evidence="1">
    <location>
        <begin position="479"/>
        <end position="490"/>
    </location>
</feature>
<proteinExistence type="predicted"/>
<feature type="compositionally biased region" description="Polar residues" evidence="1">
    <location>
        <begin position="458"/>
        <end position="467"/>
    </location>
</feature>
<evidence type="ECO:0000256" key="1">
    <source>
        <dbReference type="SAM" id="MobiDB-lite"/>
    </source>
</evidence>
<dbReference type="Proteomes" id="UP000799778">
    <property type="component" value="Unassembled WGS sequence"/>
</dbReference>
<dbReference type="GeneID" id="54288147"/>
<keyword evidence="2" id="KW-0472">Membrane</keyword>
<keyword evidence="2" id="KW-1133">Transmembrane helix</keyword>
<dbReference type="RefSeq" id="XP_033389477.1">
    <property type="nucleotide sequence ID" value="XM_033530750.1"/>
</dbReference>
<keyword evidence="2" id="KW-0812">Transmembrane</keyword>
<feature type="region of interest" description="Disordered" evidence="1">
    <location>
        <begin position="680"/>
        <end position="727"/>
    </location>
</feature>
<organism evidence="4 5">
    <name type="scientific">Aaosphaeria arxii CBS 175.79</name>
    <dbReference type="NCBI Taxonomy" id="1450172"/>
    <lineage>
        <taxon>Eukaryota</taxon>
        <taxon>Fungi</taxon>
        <taxon>Dikarya</taxon>
        <taxon>Ascomycota</taxon>
        <taxon>Pezizomycotina</taxon>
        <taxon>Dothideomycetes</taxon>
        <taxon>Pleosporomycetidae</taxon>
        <taxon>Pleosporales</taxon>
        <taxon>Pleosporales incertae sedis</taxon>
        <taxon>Aaosphaeria</taxon>
    </lineage>
</organism>
<feature type="transmembrane region" description="Helical" evidence="2">
    <location>
        <begin position="146"/>
        <end position="174"/>
    </location>
</feature>
<evidence type="ECO:0000313" key="5">
    <source>
        <dbReference type="Proteomes" id="UP000799778"/>
    </source>
</evidence>
<keyword evidence="3" id="KW-0732">Signal</keyword>
<evidence type="ECO:0000256" key="3">
    <source>
        <dbReference type="SAM" id="SignalP"/>
    </source>
</evidence>
<evidence type="ECO:0000313" key="4">
    <source>
        <dbReference type="EMBL" id="KAF2021138.1"/>
    </source>
</evidence>
<dbReference type="AlphaFoldDB" id="A0A6A5Y6H8"/>
<feature type="compositionally biased region" description="Low complexity" evidence="1">
    <location>
        <begin position="508"/>
        <end position="539"/>
    </location>
</feature>
<feature type="compositionally biased region" description="Low complexity" evidence="1">
    <location>
        <begin position="695"/>
        <end position="710"/>
    </location>
</feature>
<feature type="region of interest" description="Disordered" evidence="1">
    <location>
        <begin position="570"/>
        <end position="623"/>
    </location>
</feature>
<dbReference type="OrthoDB" id="3944567at2759"/>
<evidence type="ECO:0000256" key="2">
    <source>
        <dbReference type="SAM" id="Phobius"/>
    </source>
</evidence>
<reference evidence="4" key="1">
    <citation type="journal article" date="2020" name="Stud. Mycol.">
        <title>101 Dothideomycetes genomes: a test case for predicting lifestyles and emergence of pathogens.</title>
        <authorList>
            <person name="Haridas S."/>
            <person name="Albert R."/>
            <person name="Binder M."/>
            <person name="Bloem J."/>
            <person name="Labutti K."/>
            <person name="Salamov A."/>
            <person name="Andreopoulos B."/>
            <person name="Baker S."/>
            <person name="Barry K."/>
            <person name="Bills G."/>
            <person name="Bluhm B."/>
            <person name="Cannon C."/>
            <person name="Castanera R."/>
            <person name="Culley D."/>
            <person name="Daum C."/>
            <person name="Ezra D."/>
            <person name="Gonzalez J."/>
            <person name="Henrissat B."/>
            <person name="Kuo A."/>
            <person name="Liang C."/>
            <person name="Lipzen A."/>
            <person name="Lutzoni F."/>
            <person name="Magnuson J."/>
            <person name="Mondo S."/>
            <person name="Nolan M."/>
            <person name="Ohm R."/>
            <person name="Pangilinan J."/>
            <person name="Park H.-J."/>
            <person name="Ramirez L."/>
            <person name="Alfaro M."/>
            <person name="Sun H."/>
            <person name="Tritt A."/>
            <person name="Yoshinaga Y."/>
            <person name="Zwiers L.-H."/>
            <person name="Turgeon B."/>
            <person name="Goodwin S."/>
            <person name="Spatafora J."/>
            <person name="Crous P."/>
            <person name="Grigoriev I."/>
        </authorList>
    </citation>
    <scope>NUCLEOTIDE SEQUENCE</scope>
    <source>
        <strain evidence="4">CBS 175.79</strain>
    </source>
</reference>
<feature type="chain" id="PRO_5025433141" evidence="3">
    <location>
        <begin position="18"/>
        <end position="764"/>
    </location>
</feature>
<gene>
    <name evidence="4" type="ORF">BU24DRAFT_446225</name>
</gene>
<feature type="compositionally biased region" description="Low complexity" evidence="1">
    <location>
        <begin position="609"/>
        <end position="623"/>
    </location>
</feature>
<feature type="signal peptide" evidence="3">
    <location>
        <begin position="1"/>
        <end position="17"/>
    </location>
</feature>
<accession>A0A6A5Y6H8</accession>
<feature type="transmembrane region" description="Helical" evidence="2">
    <location>
        <begin position="186"/>
        <end position="208"/>
    </location>
</feature>
<dbReference type="EMBL" id="ML978066">
    <property type="protein sequence ID" value="KAF2021138.1"/>
    <property type="molecule type" value="Genomic_DNA"/>
</dbReference>
<feature type="region of interest" description="Disordered" evidence="1">
    <location>
        <begin position="458"/>
        <end position="541"/>
    </location>
</feature>
<protein>
    <submittedName>
        <fullName evidence="4">Uncharacterized protein</fullName>
    </submittedName>
</protein>